<dbReference type="GO" id="GO:0016740">
    <property type="term" value="F:transferase activity"/>
    <property type="evidence" value="ECO:0007669"/>
    <property type="project" value="UniProtKB-KW"/>
</dbReference>
<evidence type="ECO:0000259" key="1">
    <source>
        <dbReference type="Pfam" id="PF00535"/>
    </source>
</evidence>
<evidence type="ECO:0000313" key="2">
    <source>
        <dbReference type="EMBL" id="SDY41588.1"/>
    </source>
</evidence>
<comment type="caution">
    <text evidence="2">The sequence shown here is derived from an EMBL/GenBank/DDBJ whole genome shotgun (WGS) entry which is preliminary data.</text>
</comment>
<keyword evidence="2" id="KW-0808">Transferase</keyword>
<dbReference type="Proteomes" id="UP000199663">
    <property type="component" value="Unassembled WGS sequence"/>
</dbReference>
<dbReference type="InterPro" id="IPR001173">
    <property type="entry name" value="Glyco_trans_2-like"/>
</dbReference>
<gene>
    <name evidence="2" type="ORF">SAMN05444412_10186</name>
</gene>
<dbReference type="InterPro" id="IPR029044">
    <property type="entry name" value="Nucleotide-diphossugar_trans"/>
</dbReference>
<accession>A0A1H3JQD4</accession>
<organism evidence="2 3">
    <name type="scientific">Rhodonellum ikkaensis</name>
    <dbReference type="NCBI Taxonomy" id="336829"/>
    <lineage>
        <taxon>Bacteria</taxon>
        <taxon>Pseudomonadati</taxon>
        <taxon>Bacteroidota</taxon>
        <taxon>Cytophagia</taxon>
        <taxon>Cytophagales</taxon>
        <taxon>Cytophagaceae</taxon>
        <taxon>Rhodonellum</taxon>
    </lineage>
</organism>
<evidence type="ECO:0000313" key="3">
    <source>
        <dbReference type="Proteomes" id="UP000199663"/>
    </source>
</evidence>
<dbReference type="PANTHER" id="PTHR22916:SF3">
    <property type="entry name" value="UDP-GLCNAC:BETAGAL BETA-1,3-N-ACETYLGLUCOSAMINYLTRANSFERASE-LIKE PROTEIN 1"/>
    <property type="match status" value="1"/>
</dbReference>
<dbReference type="EMBL" id="FNQC01000001">
    <property type="protein sequence ID" value="SDY41588.1"/>
    <property type="molecule type" value="Genomic_DNA"/>
</dbReference>
<protein>
    <submittedName>
        <fullName evidence="2">Glycosyl transferase family 2</fullName>
    </submittedName>
</protein>
<sequence length="316" mass="36714">MTAKQFPLISIALCTFNGERFLKEQLDSLVGQTYPNLEIIAVDDRSEDGTWDILKDYAERFPSLQIIKNTQNLGYHKNFEKALGLCKGDLIAISDQDDRWELEKLQTMQHEIGQNIMLYHDSEFMDENGMSMEYKMSEKFNFVKGADPRAFFFLNCVSGHSMIFRKSVLEKALPFPEKGFYDHWLAFVASHLGSIDYLSDSLVKYRQHSKNATDIIGTKTITKGLSPSLDRLERENQWLKICAGFQKGVTDATFSTRLYQQAWKRKDNYINLDFGIEIWKSRHSLLPILKKSEWSKTCFALRHIWGVKAKRIFKFS</sequence>
<dbReference type="SUPFAM" id="SSF53448">
    <property type="entry name" value="Nucleotide-diphospho-sugar transferases"/>
    <property type="match status" value="1"/>
</dbReference>
<dbReference type="PANTHER" id="PTHR22916">
    <property type="entry name" value="GLYCOSYLTRANSFERASE"/>
    <property type="match status" value="1"/>
</dbReference>
<proteinExistence type="predicted"/>
<keyword evidence="3" id="KW-1185">Reference proteome</keyword>
<dbReference type="Pfam" id="PF00535">
    <property type="entry name" value="Glycos_transf_2"/>
    <property type="match status" value="1"/>
</dbReference>
<feature type="domain" description="Glycosyltransferase 2-like" evidence="1">
    <location>
        <begin position="10"/>
        <end position="171"/>
    </location>
</feature>
<reference evidence="2 3" key="1">
    <citation type="submission" date="2016-10" db="EMBL/GenBank/DDBJ databases">
        <authorList>
            <person name="Varghese N."/>
            <person name="Submissions S."/>
        </authorList>
    </citation>
    <scope>NUCLEOTIDE SEQUENCE [LARGE SCALE GENOMIC DNA]</scope>
    <source>
        <strain evidence="2 3">DSM 17997</strain>
    </source>
</reference>
<dbReference type="RefSeq" id="WP_019595872.1">
    <property type="nucleotide sequence ID" value="NZ_FNQC01000001.1"/>
</dbReference>
<name>A0A1H3JQD4_9BACT</name>
<dbReference type="CDD" id="cd04196">
    <property type="entry name" value="GT_2_like_d"/>
    <property type="match status" value="1"/>
</dbReference>
<dbReference type="Gene3D" id="3.90.550.10">
    <property type="entry name" value="Spore Coat Polysaccharide Biosynthesis Protein SpsA, Chain A"/>
    <property type="match status" value="1"/>
</dbReference>